<dbReference type="EMBL" id="VKAC01000002">
    <property type="protein sequence ID" value="TXR57618.1"/>
    <property type="molecule type" value="Genomic_DNA"/>
</dbReference>
<accession>A0A5C8ZKH2</accession>
<organism evidence="2 3">
    <name type="scientific">Quadrisphaera setariae</name>
    <dbReference type="NCBI Taxonomy" id="2593304"/>
    <lineage>
        <taxon>Bacteria</taxon>
        <taxon>Bacillati</taxon>
        <taxon>Actinomycetota</taxon>
        <taxon>Actinomycetes</taxon>
        <taxon>Kineosporiales</taxon>
        <taxon>Kineosporiaceae</taxon>
        <taxon>Quadrisphaera</taxon>
    </lineage>
</organism>
<dbReference type="InterPro" id="IPR058243">
    <property type="entry name" value="Phage_VG64"/>
</dbReference>
<dbReference type="Proteomes" id="UP000321234">
    <property type="component" value="Unassembled WGS sequence"/>
</dbReference>
<sequence length="128" mass="13773">MAATSLLVLTLGGCSSDSDLASRNLSTEAERFEVDRQIVFSNGVTDAYVLEIQGRCSVDPAESLDALEVTCEVGDGEYEQHLLGLSDKTTCFVEQLESRDVSTYHDEVAFEPESIVPDDDLSTSSDGG</sequence>
<evidence type="ECO:0000256" key="1">
    <source>
        <dbReference type="SAM" id="MobiDB-lite"/>
    </source>
</evidence>
<reference evidence="2 3" key="1">
    <citation type="submission" date="2019-07" db="EMBL/GenBank/DDBJ databases">
        <title>Quadrisphaera sp. strain DD2A genome sequencing and assembly.</title>
        <authorList>
            <person name="Kim I."/>
        </authorList>
    </citation>
    <scope>NUCLEOTIDE SEQUENCE [LARGE SCALE GENOMIC DNA]</scope>
    <source>
        <strain evidence="2 3">DD2A</strain>
    </source>
</reference>
<evidence type="ECO:0000313" key="2">
    <source>
        <dbReference type="EMBL" id="TXR57618.1"/>
    </source>
</evidence>
<comment type="caution">
    <text evidence="2">The sequence shown here is derived from an EMBL/GenBank/DDBJ whole genome shotgun (WGS) entry which is preliminary data.</text>
</comment>
<keyword evidence="3" id="KW-1185">Reference proteome</keyword>
<proteinExistence type="predicted"/>
<gene>
    <name evidence="2" type="ORF">FMM08_05265</name>
</gene>
<feature type="region of interest" description="Disordered" evidence="1">
    <location>
        <begin position="107"/>
        <end position="128"/>
    </location>
</feature>
<name>A0A5C8ZKH2_9ACTN</name>
<protein>
    <submittedName>
        <fullName evidence="2">Uncharacterized protein</fullName>
    </submittedName>
</protein>
<evidence type="ECO:0000313" key="3">
    <source>
        <dbReference type="Proteomes" id="UP000321234"/>
    </source>
</evidence>
<dbReference type="AlphaFoldDB" id="A0A5C8ZKH2"/>
<dbReference type="Pfam" id="PF25682">
    <property type="entry name" value="Phage_VG64"/>
    <property type="match status" value="1"/>
</dbReference>
<dbReference type="OrthoDB" id="1643293at2"/>